<evidence type="ECO:0000313" key="3">
    <source>
        <dbReference type="Proteomes" id="UP000064201"/>
    </source>
</evidence>
<feature type="transmembrane region" description="Helical" evidence="1">
    <location>
        <begin position="7"/>
        <end position="24"/>
    </location>
</feature>
<organism evidence="2 3">
    <name type="scientific">Thioalkalivibrio versutus</name>
    <dbReference type="NCBI Taxonomy" id="106634"/>
    <lineage>
        <taxon>Bacteria</taxon>
        <taxon>Pseudomonadati</taxon>
        <taxon>Pseudomonadota</taxon>
        <taxon>Gammaproteobacteria</taxon>
        <taxon>Chromatiales</taxon>
        <taxon>Ectothiorhodospiraceae</taxon>
        <taxon>Thioalkalivibrio</taxon>
    </lineage>
</organism>
<proteinExistence type="predicted"/>
<gene>
    <name evidence="2" type="ORF">TVD_00695</name>
</gene>
<evidence type="ECO:0000256" key="1">
    <source>
        <dbReference type="SAM" id="Phobius"/>
    </source>
</evidence>
<dbReference type="AlphaFoldDB" id="A0A0G3G530"/>
<sequence>MRILGNILLGVWLILFGLRGLLGLQFQYDHYVISGLAVIAGILFILRR</sequence>
<keyword evidence="1" id="KW-0812">Transmembrane</keyword>
<protein>
    <submittedName>
        <fullName evidence="2">Membrane protein</fullName>
    </submittedName>
</protein>
<name>A0A0G3G530_9GAMM</name>
<dbReference type="PATRIC" id="fig|106634.4.peg.142"/>
<dbReference type="EMBL" id="CP011367">
    <property type="protein sequence ID" value="AKJ93971.1"/>
    <property type="molecule type" value="Genomic_DNA"/>
</dbReference>
<dbReference type="KEGG" id="tvr:TVD_00695"/>
<dbReference type="STRING" id="106634.TVD_00695"/>
<keyword evidence="1" id="KW-1133">Transmembrane helix</keyword>
<accession>A0A0G3G530</accession>
<feature type="transmembrane region" description="Helical" evidence="1">
    <location>
        <begin position="30"/>
        <end position="46"/>
    </location>
</feature>
<dbReference type="RefSeq" id="WP_018144768.1">
    <property type="nucleotide sequence ID" value="NZ_CP011367.1"/>
</dbReference>
<dbReference type="Proteomes" id="UP000064201">
    <property type="component" value="Chromosome"/>
</dbReference>
<keyword evidence="1" id="KW-0472">Membrane</keyword>
<reference evidence="2 3" key="1">
    <citation type="submission" date="2015-04" db="EMBL/GenBank/DDBJ databases">
        <title>Complete Sequence for the Genome of the Thioalkalivibrio versutus D301.</title>
        <authorList>
            <person name="Mu T."/>
            <person name="Zhou J."/>
            <person name="Xu X."/>
        </authorList>
    </citation>
    <scope>NUCLEOTIDE SEQUENCE [LARGE SCALE GENOMIC DNA]</scope>
    <source>
        <strain evidence="2 3">D301</strain>
    </source>
</reference>
<keyword evidence="3" id="KW-1185">Reference proteome</keyword>
<evidence type="ECO:0000313" key="2">
    <source>
        <dbReference type="EMBL" id="AKJ93971.1"/>
    </source>
</evidence>